<dbReference type="Pfam" id="PF13548">
    <property type="entry name" value="DUF4126"/>
    <property type="match status" value="1"/>
</dbReference>
<evidence type="ECO:0000256" key="1">
    <source>
        <dbReference type="SAM" id="Phobius"/>
    </source>
</evidence>
<dbReference type="STRING" id="43775.SAMN04489760_10176"/>
<dbReference type="RefSeq" id="WP_093881798.1">
    <property type="nucleotide sequence ID" value="NZ_FOBS01000001.1"/>
</dbReference>
<proteinExistence type="predicted"/>
<dbReference type="AlphaFoldDB" id="A0A1H7UAW5"/>
<feature type="domain" description="DUF4126" evidence="2">
    <location>
        <begin position="7"/>
        <end position="176"/>
    </location>
</feature>
<dbReference type="Proteomes" id="UP000198744">
    <property type="component" value="Unassembled WGS sequence"/>
</dbReference>
<evidence type="ECO:0000313" key="4">
    <source>
        <dbReference type="Proteomes" id="UP000198744"/>
    </source>
</evidence>
<dbReference type="EMBL" id="FOBS01000001">
    <property type="protein sequence ID" value="SEL94153.1"/>
    <property type="molecule type" value="Genomic_DNA"/>
</dbReference>
<keyword evidence="1" id="KW-0812">Transmembrane</keyword>
<evidence type="ECO:0000313" key="3">
    <source>
        <dbReference type="EMBL" id="SEL94153.1"/>
    </source>
</evidence>
<keyword evidence="4" id="KW-1185">Reference proteome</keyword>
<keyword evidence="1" id="KW-0472">Membrane</keyword>
<evidence type="ECO:0000259" key="2">
    <source>
        <dbReference type="Pfam" id="PF13548"/>
    </source>
</evidence>
<organism evidence="3 4">
    <name type="scientific">Syntrophus gentianae</name>
    <dbReference type="NCBI Taxonomy" id="43775"/>
    <lineage>
        <taxon>Bacteria</taxon>
        <taxon>Pseudomonadati</taxon>
        <taxon>Thermodesulfobacteriota</taxon>
        <taxon>Syntrophia</taxon>
        <taxon>Syntrophales</taxon>
        <taxon>Syntrophaceae</taxon>
        <taxon>Syntrophus</taxon>
    </lineage>
</organism>
<feature type="transmembrane region" description="Helical" evidence="1">
    <location>
        <begin position="6"/>
        <end position="31"/>
    </location>
</feature>
<name>A0A1H7UAW5_9BACT</name>
<feature type="transmembrane region" description="Helical" evidence="1">
    <location>
        <begin position="147"/>
        <end position="175"/>
    </location>
</feature>
<reference evidence="3 4" key="1">
    <citation type="submission" date="2016-10" db="EMBL/GenBank/DDBJ databases">
        <authorList>
            <person name="de Groot N.N."/>
        </authorList>
    </citation>
    <scope>NUCLEOTIDE SEQUENCE [LARGE SCALE GENOMIC DNA]</scope>
    <source>
        <strain evidence="3 4">DSM 8423</strain>
    </source>
</reference>
<dbReference type="OrthoDB" id="288613at2"/>
<dbReference type="InterPro" id="IPR025196">
    <property type="entry name" value="DUF4126"/>
</dbReference>
<sequence length="191" mass="20000">MENLLGIMIGVGLSAACGFRVFVPLLVMNLAILSGHLHPSPEFAWIGTPYATLAFTTATVAEIVGYYIPWFDSILDAIATPAAVIAGTVTTVSMVTDLSPFLKWTLAIIAGGGIAGLVQGSTVALRLKSSLATAGAGNPWIATLELAGAIIIAILAIVVPIFCIGLLGLLFFVMIRKTGRLLFGKRKFSPR</sequence>
<protein>
    <recommendedName>
        <fullName evidence="2">DUF4126 domain-containing protein</fullName>
    </recommendedName>
</protein>
<gene>
    <name evidence="3" type="ORF">SAMN04489760_10176</name>
</gene>
<feature type="transmembrane region" description="Helical" evidence="1">
    <location>
        <begin position="43"/>
        <end position="68"/>
    </location>
</feature>
<accession>A0A1H7UAW5</accession>
<keyword evidence="1" id="KW-1133">Transmembrane helix</keyword>
<feature type="transmembrane region" description="Helical" evidence="1">
    <location>
        <begin position="74"/>
        <end position="92"/>
    </location>
</feature>